<keyword evidence="2" id="KW-1185">Reference proteome</keyword>
<organism evidence="1 2">
    <name type="scientific">Pangasianodon gigas</name>
    <name type="common">Mekong giant catfish</name>
    <name type="synonym">Pangasius gigas</name>
    <dbReference type="NCBI Taxonomy" id="30993"/>
    <lineage>
        <taxon>Eukaryota</taxon>
        <taxon>Metazoa</taxon>
        <taxon>Chordata</taxon>
        <taxon>Craniata</taxon>
        <taxon>Vertebrata</taxon>
        <taxon>Euteleostomi</taxon>
        <taxon>Actinopterygii</taxon>
        <taxon>Neopterygii</taxon>
        <taxon>Teleostei</taxon>
        <taxon>Ostariophysi</taxon>
        <taxon>Siluriformes</taxon>
        <taxon>Pangasiidae</taxon>
        <taxon>Pangasianodon</taxon>
    </lineage>
</organism>
<evidence type="ECO:0000313" key="2">
    <source>
        <dbReference type="Proteomes" id="UP000829447"/>
    </source>
</evidence>
<proteinExistence type="predicted"/>
<comment type="caution">
    <text evidence="1">The sequence shown here is derived from an EMBL/GenBank/DDBJ whole genome shotgun (WGS) entry which is preliminary data.</text>
</comment>
<gene>
    <name evidence="1" type="ORF">PGIGA_G00003890</name>
</gene>
<evidence type="ECO:0000313" key="1">
    <source>
        <dbReference type="EMBL" id="MCI4374238.1"/>
    </source>
</evidence>
<dbReference type="EMBL" id="CM040454">
    <property type="protein sequence ID" value="MCI4374238.1"/>
    <property type="molecule type" value="Genomic_DNA"/>
</dbReference>
<sequence>MGFSGMDHSNPSSSTAVKRTRKSLASIPVLVTVGSIDSRGAGSKEEPEISSASDAARNMLSSSSSSSIAPNETMLLASAKGH</sequence>
<reference evidence="1 2" key="1">
    <citation type="journal article" date="2022" name="bioRxiv">
        <title>An ancient truncated duplication of the anti-Mullerian hormone receptor type 2 gene is a potential conserved master sex determinant in the Pangasiidae catfish family.</title>
        <authorList>
            <person name="Wen M."/>
            <person name="Pan Q."/>
            <person name="Jouanno E."/>
            <person name="Montfort J."/>
            <person name="Zahm M."/>
            <person name="Cabau C."/>
            <person name="Klopp C."/>
            <person name="Iampietro C."/>
            <person name="Roques C."/>
            <person name="Bouchez O."/>
            <person name="Castinel A."/>
            <person name="Donnadieu C."/>
            <person name="Parrinello H."/>
            <person name="Poncet C."/>
            <person name="Belmonte E."/>
            <person name="Gautier V."/>
            <person name="Avarre J.-C."/>
            <person name="Dugue R."/>
            <person name="Gustiano R."/>
            <person name="Ha T.T.T."/>
            <person name="Campet M."/>
            <person name="Sriphairoj K."/>
            <person name="Ribolli J."/>
            <person name="de Almeida F.L."/>
            <person name="Desvignes T."/>
            <person name="Postlethwait J.H."/>
            <person name="Bucao C.F."/>
            <person name="Robinson-Rechavi M."/>
            <person name="Bobe J."/>
            <person name="Herpin A."/>
            <person name="Guiguen Y."/>
        </authorList>
    </citation>
    <scope>NUCLEOTIDE SEQUENCE [LARGE SCALE GENOMIC DNA]</scope>
    <source>
        <strain evidence="1">YG-Dec2019</strain>
    </source>
</reference>
<name>A0ACC5W6N9_PANGG</name>
<accession>A0ACC5W6N9</accession>
<feature type="non-terminal residue" evidence="1">
    <location>
        <position position="82"/>
    </location>
</feature>
<protein>
    <submittedName>
        <fullName evidence="1">Uncharacterized protein</fullName>
    </submittedName>
</protein>
<dbReference type="Proteomes" id="UP000829447">
    <property type="component" value="Linkage Group LG1"/>
</dbReference>